<evidence type="ECO:0008006" key="4">
    <source>
        <dbReference type="Google" id="ProtNLM"/>
    </source>
</evidence>
<dbReference type="RefSeq" id="WP_263607923.1">
    <property type="nucleotide sequence ID" value="NZ_JAOVQM010000002.1"/>
</dbReference>
<feature type="transmembrane region" description="Helical" evidence="1">
    <location>
        <begin position="50"/>
        <end position="73"/>
    </location>
</feature>
<organism evidence="2 3">
    <name type="scientific">Paracholeplasma manati</name>
    <dbReference type="NCBI Taxonomy" id="591373"/>
    <lineage>
        <taxon>Bacteria</taxon>
        <taxon>Bacillati</taxon>
        <taxon>Mycoplasmatota</taxon>
        <taxon>Mollicutes</taxon>
        <taxon>Acholeplasmatales</taxon>
        <taxon>Acholeplasmataceae</taxon>
        <taxon>Paracholeplasma</taxon>
    </lineage>
</organism>
<name>A0ABT2Y4W1_9MOLU</name>
<evidence type="ECO:0000313" key="3">
    <source>
        <dbReference type="Proteomes" id="UP001177160"/>
    </source>
</evidence>
<keyword evidence="1" id="KW-0812">Transmembrane</keyword>
<proteinExistence type="predicted"/>
<keyword evidence="1" id="KW-1133">Transmembrane helix</keyword>
<reference evidence="2" key="1">
    <citation type="submission" date="2022-09" db="EMBL/GenBank/DDBJ databases">
        <title>Novel Mycoplasma species identified in domestic and wild animals.</title>
        <authorList>
            <person name="Volokhov D.V."/>
            <person name="Furtak V.A."/>
            <person name="Zagorodnyaya T.A."/>
        </authorList>
    </citation>
    <scope>NUCLEOTIDE SEQUENCE</scope>
    <source>
        <strain evidence="2">Oakley</strain>
    </source>
</reference>
<evidence type="ECO:0000313" key="2">
    <source>
        <dbReference type="EMBL" id="MCV2231770.1"/>
    </source>
</evidence>
<dbReference type="Proteomes" id="UP001177160">
    <property type="component" value="Unassembled WGS sequence"/>
</dbReference>
<protein>
    <recommendedName>
        <fullName evidence="4">DUF304 domain-containing protein</fullName>
    </recommendedName>
</protein>
<evidence type="ECO:0000256" key="1">
    <source>
        <dbReference type="SAM" id="Phobius"/>
    </source>
</evidence>
<dbReference type="EMBL" id="JAOVQM010000002">
    <property type="protein sequence ID" value="MCV2231770.1"/>
    <property type="molecule type" value="Genomic_DNA"/>
</dbReference>
<feature type="transmembrane region" description="Helical" evidence="1">
    <location>
        <begin position="23"/>
        <end position="44"/>
    </location>
</feature>
<keyword evidence="3" id="KW-1185">Reference proteome</keyword>
<comment type="caution">
    <text evidence="2">The sequence shown here is derived from an EMBL/GenBank/DDBJ whole genome shotgun (WGS) entry which is preliminary data.</text>
</comment>
<keyword evidence="1" id="KW-0472">Membrane</keyword>
<sequence>MLDENGMISLLNQKLYKAFWKNAIAAFITLIIVFIMCMVSYIHFLNETESLMIVILCFALFVVVLVVGVISLLPFKKDVKLVKSGKIESITGTVVRYKKIVHGGDPTTYSYLPIIKDIHSNWIEVEIKADNTVLNKIYHCVYLPNTKLGICVEFQSTSDLIQ</sequence>
<gene>
    <name evidence="2" type="ORF">N7548_02910</name>
</gene>
<accession>A0ABT2Y4W1</accession>